<organism evidence="2 3">
    <name type="scientific">Cricetulus griseus</name>
    <name type="common">Chinese hamster</name>
    <name type="synonym">Cricetulus barabensis griseus</name>
    <dbReference type="NCBI Taxonomy" id="10029"/>
    <lineage>
        <taxon>Eukaryota</taxon>
        <taxon>Metazoa</taxon>
        <taxon>Chordata</taxon>
        <taxon>Craniata</taxon>
        <taxon>Vertebrata</taxon>
        <taxon>Euteleostomi</taxon>
        <taxon>Mammalia</taxon>
        <taxon>Eutheria</taxon>
        <taxon>Euarchontoglires</taxon>
        <taxon>Glires</taxon>
        <taxon>Rodentia</taxon>
        <taxon>Myomorpha</taxon>
        <taxon>Muroidea</taxon>
        <taxon>Cricetidae</taxon>
        <taxon>Cricetinae</taxon>
        <taxon>Cricetulus</taxon>
    </lineage>
</organism>
<accession>A0A061I0K9</accession>
<protein>
    <submittedName>
        <fullName evidence="2">Uncharacterized protein</fullName>
    </submittedName>
</protein>
<sequence length="123" mass="14525">ETKFLLYRSFTNLDFKDTIEEVLERVDSLFLSLILEELDRVSLHSIFILAVGLLYIACIMILKVLIVHVFQFLVNVTPRYFMLLVDIVKVYYIDGFSYVEPSLHPWDEAYLIMVDDFSNMLFD</sequence>
<keyword evidence="1" id="KW-0472">Membrane</keyword>
<keyword evidence="1" id="KW-0812">Transmembrane</keyword>
<proteinExistence type="predicted"/>
<reference evidence="3" key="1">
    <citation type="journal article" date="2013" name="Nat. Biotechnol.">
        <title>Chinese hamster genome sequenced from sorted chromosomes.</title>
        <authorList>
            <person name="Brinkrolf K."/>
            <person name="Rupp O."/>
            <person name="Laux H."/>
            <person name="Kollin F."/>
            <person name="Ernst W."/>
            <person name="Linke B."/>
            <person name="Kofler R."/>
            <person name="Romand S."/>
            <person name="Hesse F."/>
            <person name="Budach W.E."/>
            <person name="Galosy S."/>
            <person name="Muller D."/>
            <person name="Noll T."/>
            <person name="Wienberg J."/>
            <person name="Jostock T."/>
            <person name="Leonard M."/>
            <person name="Grillari J."/>
            <person name="Tauch A."/>
            <person name="Goesmann A."/>
            <person name="Helk B."/>
            <person name="Mott J.E."/>
            <person name="Puhler A."/>
            <person name="Borth N."/>
        </authorList>
    </citation>
    <scope>NUCLEOTIDE SEQUENCE [LARGE SCALE GENOMIC DNA]</scope>
    <source>
        <strain evidence="3">17A/GY</strain>
    </source>
</reference>
<dbReference type="AlphaFoldDB" id="A0A061I0K9"/>
<evidence type="ECO:0000313" key="2">
    <source>
        <dbReference type="EMBL" id="ERE73251.1"/>
    </source>
</evidence>
<evidence type="ECO:0000256" key="1">
    <source>
        <dbReference type="SAM" id="Phobius"/>
    </source>
</evidence>
<dbReference type="Proteomes" id="UP000030759">
    <property type="component" value="Unassembled WGS sequence"/>
</dbReference>
<gene>
    <name evidence="2" type="ORF">H671_5g14381</name>
</gene>
<feature type="transmembrane region" description="Helical" evidence="1">
    <location>
        <begin position="46"/>
        <end position="74"/>
    </location>
</feature>
<dbReference type="EMBL" id="KE678067">
    <property type="protein sequence ID" value="ERE73251.1"/>
    <property type="molecule type" value="Genomic_DNA"/>
</dbReference>
<name>A0A061I0K9_CRIGR</name>
<evidence type="ECO:0000313" key="3">
    <source>
        <dbReference type="Proteomes" id="UP000030759"/>
    </source>
</evidence>
<feature type="non-terminal residue" evidence="2">
    <location>
        <position position="1"/>
    </location>
</feature>
<keyword evidence="1" id="KW-1133">Transmembrane helix</keyword>